<protein>
    <recommendedName>
        <fullName evidence="2">DUF8004 domain-containing protein</fullName>
    </recommendedName>
</protein>
<feature type="domain" description="DUF8004" evidence="2">
    <location>
        <begin position="404"/>
        <end position="496"/>
    </location>
</feature>
<reference evidence="4" key="1">
    <citation type="submission" date="2016-03" db="EMBL/GenBank/DDBJ databases">
        <authorList>
            <person name="Guldener U."/>
        </authorList>
    </citation>
    <scope>NUCLEOTIDE SEQUENCE [LARGE SCALE GENOMIC DNA]</scope>
    <source>
        <strain evidence="4">04CH-RAC-A.6.1</strain>
    </source>
</reference>
<feature type="region of interest" description="Disordered" evidence="1">
    <location>
        <begin position="889"/>
        <end position="926"/>
    </location>
</feature>
<name>A0A1E1L250_9HELO</name>
<feature type="compositionally biased region" description="Low complexity" evidence="1">
    <location>
        <begin position="818"/>
        <end position="831"/>
    </location>
</feature>
<feature type="region of interest" description="Disordered" evidence="1">
    <location>
        <begin position="624"/>
        <end position="651"/>
    </location>
</feature>
<evidence type="ECO:0000313" key="3">
    <source>
        <dbReference type="EMBL" id="CZT04587.1"/>
    </source>
</evidence>
<accession>A0A1E1L250</accession>
<sequence>MSGRSAYVRKEKTKIKSEKEAIAFSNDGESDKQPSNKALSIDDLPMSQGRQPQYTTDVPFRNQTQPQYQGQYQNQNQYQNWDRERDRDQNNEIVTIRTNVSGGSDDLAYARVRKPQVPVIDVSGIEKSSFRTKMDKQSEKIRGVLTFGGGKKKKKAEEDFKPATDGANRQDIPELDADEFIAPAFPRSHSRAQGFGEEGGCVRPAPPTGRLPAISQGPQLRRWMGSGRPSMAWNKLRKDPELWDPNGDTLIYFGHDTHHASRPPPSFRLSSHVIEQTESRHLITLLREGSIDEGNNFSMPPYLNNSPSMRNPHMNQGRQRHPTPPTSDGSASGGFDGQISYEIYFPPPMSQSKTDTIRHQVATRNVFALLYQTSLVGLNLYQALTDLYDRLEVYMPDDVDAAGMIIDYLVSKGIDDVRDTPSNAVSLLAWSETSSIRWEEGWKEAYVHCSGMYLRLQNAPEYKYVTPITRALLERASYEVTARITACEERFVDFNFDDMWPEMSTNSPPARAAFERLRKFFLSHYQNMYEVWPPVSPDGDEQWLTRGLAKKLQKDFGSLYDYLVNRDVAWDGSVERNGRKWNIVDPRNRGFNADTDDCPFTEIIVTFDNTHRFPHIPHPYPLVPESLPVRNDSRDNQFKKSKKAPTKQDSKMAERRAALAYTESTNIYLLGSDFTNNDLVDSYVRFEKSDQAGDVDPYAARRGRWILIYGVLQILASVSVDTPNLRYIKDVSYHLNPRLRGTPPWKGANPEFMAGEASHNRSYCWTVRDTWRPEAPVVISRRGGSGMHGSVRSSAPGSVTSSDAGSMNMRSPTLFNDSVSGSVSGRSSSAGGRRGYVTAGGGRKEESSCSGYAPGIEKVEEYWPIREEGREYMDRDRAVERERSIDMGPRKEVQRRRMREEGQDYVHRGSRGGNGGAGTKSDFGLPIQTQKAGYNIKDFDEDSFRDMI</sequence>
<feature type="compositionally biased region" description="Gly residues" evidence="1">
    <location>
        <begin position="832"/>
        <end position="841"/>
    </location>
</feature>
<feature type="region of interest" description="Disordered" evidence="1">
    <location>
        <begin position="780"/>
        <end position="850"/>
    </location>
</feature>
<organism evidence="3 4">
    <name type="scientific">Rhynchosporium agropyri</name>
    <dbReference type="NCBI Taxonomy" id="914238"/>
    <lineage>
        <taxon>Eukaryota</taxon>
        <taxon>Fungi</taxon>
        <taxon>Dikarya</taxon>
        <taxon>Ascomycota</taxon>
        <taxon>Pezizomycotina</taxon>
        <taxon>Leotiomycetes</taxon>
        <taxon>Helotiales</taxon>
        <taxon>Ploettnerulaceae</taxon>
        <taxon>Rhynchosporium</taxon>
    </lineage>
</organism>
<dbReference type="AlphaFoldDB" id="A0A1E1L250"/>
<feature type="region of interest" description="Disordered" evidence="1">
    <location>
        <begin position="1"/>
        <end position="86"/>
    </location>
</feature>
<gene>
    <name evidence="3" type="ORF">RAG0_11014</name>
</gene>
<dbReference type="PANTHER" id="PTHR39601:SF2">
    <property type="entry name" value="CHORIOGENIN HMINOR"/>
    <property type="match status" value="1"/>
</dbReference>
<evidence type="ECO:0000256" key="1">
    <source>
        <dbReference type="SAM" id="MobiDB-lite"/>
    </source>
</evidence>
<feature type="region of interest" description="Disordered" evidence="1">
    <location>
        <begin position="305"/>
        <end position="333"/>
    </location>
</feature>
<evidence type="ECO:0000259" key="2">
    <source>
        <dbReference type="Pfam" id="PF26013"/>
    </source>
</evidence>
<proteinExistence type="predicted"/>
<feature type="compositionally biased region" description="Basic and acidic residues" evidence="1">
    <location>
        <begin position="8"/>
        <end position="21"/>
    </location>
</feature>
<dbReference type="EMBL" id="FJUX01000069">
    <property type="protein sequence ID" value="CZT04587.1"/>
    <property type="molecule type" value="Genomic_DNA"/>
</dbReference>
<dbReference type="PANTHER" id="PTHR39601">
    <property type="entry name" value="CHORIOGENIN HMINOR"/>
    <property type="match status" value="1"/>
</dbReference>
<keyword evidence="4" id="KW-1185">Reference proteome</keyword>
<evidence type="ECO:0000313" key="4">
    <source>
        <dbReference type="Proteomes" id="UP000178912"/>
    </source>
</evidence>
<dbReference type="Pfam" id="PF26013">
    <property type="entry name" value="DUF8004"/>
    <property type="match status" value="1"/>
</dbReference>
<feature type="compositionally biased region" description="Polar residues" evidence="1">
    <location>
        <begin position="791"/>
        <end position="817"/>
    </location>
</feature>
<feature type="compositionally biased region" description="Low complexity" evidence="1">
    <location>
        <begin position="62"/>
        <end position="80"/>
    </location>
</feature>
<feature type="compositionally biased region" description="Basic and acidic residues" evidence="1">
    <location>
        <begin position="898"/>
        <end position="907"/>
    </location>
</feature>
<dbReference type="OrthoDB" id="5302380at2759"/>
<dbReference type="InterPro" id="IPR058317">
    <property type="entry name" value="DUF8004"/>
</dbReference>
<feature type="compositionally biased region" description="Polar residues" evidence="1">
    <location>
        <begin position="305"/>
        <end position="317"/>
    </location>
</feature>
<dbReference type="Proteomes" id="UP000178912">
    <property type="component" value="Unassembled WGS sequence"/>
</dbReference>